<keyword evidence="3" id="KW-1185">Reference proteome</keyword>
<dbReference type="RefSeq" id="WP_050356256.1">
    <property type="nucleotide sequence ID" value="NZ_LGSS01000017.1"/>
</dbReference>
<dbReference type="EMBL" id="LGSS01000017">
    <property type="protein sequence ID" value="KNF07416.1"/>
    <property type="molecule type" value="Genomic_DNA"/>
</dbReference>
<evidence type="ECO:0000313" key="3">
    <source>
        <dbReference type="Proteomes" id="UP000037267"/>
    </source>
</evidence>
<organism evidence="2 3">
    <name type="scientific">Gottschalkia purinilytica</name>
    <name type="common">Clostridium purinilyticum</name>
    <dbReference type="NCBI Taxonomy" id="1503"/>
    <lineage>
        <taxon>Bacteria</taxon>
        <taxon>Bacillati</taxon>
        <taxon>Bacillota</taxon>
        <taxon>Tissierellia</taxon>
        <taxon>Tissierellales</taxon>
        <taxon>Gottschalkiaceae</taxon>
        <taxon>Gottschalkia</taxon>
    </lineage>
</organism>
<accession>A0A0L0W7H1</accession>
<evidence type="ECO:0000259" key="1">
    <source>
        <dbReference type="Pfam" id="PF00535"/>
    </source>
</evidence>
<dbReference type="PANTHER" id="PTHR48090:SF7">
    <property type="entry name" value="RFBJ PROTEIN"/>
    <property type="match status" value="1"/>
</dbReference>
<proteinExistence type="predicted"/>
<name>A0A0L0W7H1_GOTPU</name>
<comment type="caution">
    <text evidence="2">The sequence shown here is derived from an EMBL/GenBank/DDBJ whole genome shotgun (WGS) entry which is preliminary data.</text>
</comment>
<dbReference type="STRING" id="1503.CLPU_17c00410"/>
<evidence type="ECO:0000313" key="2">
    <source>
        <dbReference type="EMBL" id="KNF07416.1"/>
    </source>
</evidence>
<sequence length="226" mass="25688">MNKNSKVIAVIPVYNEENFIENTIKNIQSIKSIDEIVIVNDGSTDNTENIVKEMGVKLINLNQNRGKGFAIKKAIEEVDYGYLVLIDGDLGKTSNEVEKLILPVLNDEGDVSIARFQKAKKKGGFGFVKKLAKYGVYLYTGKKIDTTLSGQRVYKKEVIDKISYIPDRFGIEVAMTVQTFRHGFSIKEVDVEMTHRETGRSMKDFIHRGKQFWDILKTLIQLLYKG</sequence>
<dbReference type="SUPFAM" id="SSF53448">
    <property type="entry name" value="Nucleotide-diphospho-sugar transferases"/>
    <property type="match status" value="1"/>
</dbReference>
<dbReference type="PATRIC" id="fig|1503.3.peg.721"/>
<gene>
    <name evidence="2" type="ORF">CLPU_17c00410</name>
</gene>
<dbReference type="InterPro" id="IPR029044">
    <property type="entry name" value="Nucleotide-diphossugar_trans"/>
</dbReference>
<dbReference type="Gene3D" id="3.90.550.10">
    <property type="entry name" value="Spore Coat Polysaccharide Biosynthesis Protein SpsA, Chain A"/>
    <property type="match status" value="1"/>
</dbReference>
<dbReference type="Pfam" id="PF00535">
    <property type="entry name" value="Glycos_transf_2"/>
    <property type="match status" value="1"/>
</dbReference>
<dbReference type="InterPro" id="IPR050256">
    <property type="entry name" value="Glycosyltransferase_2"/>
</dbReference>
<dbReference type="Proteomes" id="UP000037267">
    <property type="component" value="Unassembled WGS sequence"/>
</dbReference>
<dbReference type="OrthoDB" id="9810303at2"/>
<dbReference type="AlphaFoldDB" id="A0A0L0W7H1"/>
<dbReference type="CDD" id="cd04179">
    <property type="entry name" value="DPM_DPG-synthase_like"/>
    <property type="match status" value="1"/>
</dbReference>
<dbReference type="GO" id="GO:0016740">
    <property type="term" value="F:transferase activity"/>
    <property type="evidence" value="ECO:0007669"/>
    <property type="project" value="UniProtKB-KW"/>
</dbReference>
<reference evidence="3" key="1">
    <citation type="submission" date="2015-07" db="EMBL/GenBank/DDBJ databases">
        <title>Draft genome sequence of the purine-degrading Gottschalkia purinilyticum DSM 1384 (formerly Clostridium purinilyticum).</title>
        <authorList>
            <person name="Poehlein A."/>
            <person name="Schiel-Bengelsdorf B."/>
            <person name="Bengelsdorf F.R."/>
            <person name="Daniel R."/>
            <person name="Duerre P."/>
        </authorList>
    </citation>
    <scope>NUCLEOTIDE SEQUENCE [LARGE SCALE GENOMIC DNA]</scope>
    <source>
        <strain evidence="3">DSM 1384</strain>
    </source>
</reference>
<dbReference type="InterPro" id="IPR001173">
    <property type="entry name" value="Glyco_trans_2-like"/>
</dbReference>
<keyword evidence="2" id="KW-0808">Transferase</keyword>
<protein>
    <submittedName>
        <fullName evidence="2">Putative glycosyl transferase family 2 protein</fullName>
    </submittedName>
</protein>
<dbReference type="PANTHER" id="PTHR48090">
    <property type="entry name" value="UNDECAPRENYL-PHOSPHATE 4-DEOXY-4-FORMAMIDO-L-ARABINOSE TRANSFERASE-RELATED"/>
    <property type="match status" value="1"/>
</dbReference>
<feature type="domain" description="Glycosyltransferase 2-like" evidence="1">
    <location>
        <begin position="10"/>
        <end position="161"/>
    </location>
</feature>